<keyword evidence="2" id="KW-1003">Cell membrane</keyword>
<evidence type="ECO:0000313" key="10">
    <source>
        <dbReference type="EMBL" id="STO96802.1"/>
    </source>
</evidence>
<dbReference type="GO" id="GO:0005886">
    <property type="term" value="C:plasma membrane"/>
    <property type="evidence" value="ECO:0007669"/>
    <property type="project" value="UniProtKB-SubCell"/>
</dbReference>
<keyword evidence="4 8" id="KW-0812">Transmembrane</keyword>
<evidence type="ECO:0000256" key="6">
    <source>
        <dbReference type="ARBA" id="ARBA00023136"/>
    </source>
</evidence>
<dbReference type="InterPro" id="IPR024528">
    <property type="entry name" value="ThrE_2"/>
</dbReference>
<feature type="transmembrane region" description="Helical" evidence="8">
    <location>
        <begin position="20"/>
        <end position="43"/>
    </location>
</feature>
<dbReference type="OrthoDB" id="9810047at2"/>
<evidence type="ECO:0000256" key="8">
    <source>
        <dbReference type="SAM" id="Phobius"/>
    </source>
</evidence>
<dbReference type="AlphaFoldDB" id="A0A377J2S1"/>
<keyword evidence="6 8" id="KW-0472">Membrane</keyword>
<dbReference type="EMBL" id="UGHV01000001">
    <property type="protein sequence ID" value="STO96802.1"/>
    <property type="molecule type" value="Genomic_DNA"/>
</dbReference>
<comment type="similarity">
    <text evidence="7">Belongs to the ThrE exporter (TC 2.A.79) family.</text>
</comment>
<reference evidence="10 11" key="1">
    <citation type="submission" date="2018-06" db="EMBL/GenBank/DDBJ databases">
        <authorList>
            <consortium name="Pathogen Informatics"/>
            <person name="Doyle S."/>
        </authorList>
    </citation>
    <scope>NUCLEOTIDE SEQUENCE [LARGE SCALE GENOMIC DNA]</scope>
    <source>
        <strain evidence="10 11">NCTC12410</strain>
    </source>
</reference>
<keyword evidence="3" id="KW-0997">Cell inner membrane</keyword>
<name>A0A377J2S1_9HELI</name>
<evidence type="ECO:0000259" key="9">
    <source>
        <dbReference type="Pfam" id="PF12821"/>
    </source>
</evidence>
<comment type="subcellular location">
    <subcellularLocation>
        <location evidence="1">Cell membrane</location>
        <topology evidence="1">Multi-pass membrane protein</topology>
    </subcellularLocation>
</comment>
<dbReference type="InterPro" id="IPR050539">
    <property type="entry name" value="ThrE_Dicarb/AminoAcid_Exp"/>
</dbReference>
<evidence type="ECO:0000256" key="5">
    <source>
        <dbReference type="ARBA" id="ARBA00022989"/>
    </source>
</evidence>
<feature type="transmembrane region" description="Helical" evidence="8">
    <location>
        <begin position="148"/>
        <end position="170"/>
    </location>
</feature>
<dbReference type="PANTHER" id="PTHR34390:SF1">
    <property type="entry name" value="SUCCINATE TRANSPORTER SUBUNIT YJJB-RELATED"/>
    <property type="match status" value="1"/>
</dbReference>
<feature type="domain" description="Threonine/Serine exporter ThrE" evidence="9">
    <location>
        <begin position="28"/>
        <end position="167"/>
    </location>
</feature>
<protein>
    <submittedName>
        <fullName evidence="10">Uncharacterized conserved protein</fullName>
    </submittedName>
</protein>
<proteinExistence type="inferred from homology"/>
<evidence type="ECO:0000256" key="7">
    <source>
        <dbReference type="ARBA" id="ARBA00034125"/>
    </source>
</evidence>
<keyword evidence="5 8" id="KW-1133">Transmembrane helix</keyword>
<gene>
    <name evidence="10" type="primary">yjjB</name>
    <name evidence="10" type="ORF">NCTC12410_00619</name>
</gene>
<feature type="transmembrane region" description="Helical" evidence="8">
    <location>
        <begin position="50"/>
        <end position="67"/>
    </location>
</feature>
<evidence type="ECO:0000313" key="11">
    <source>
        <dbReference type="Proteomes" id="UP000254841"/>
    </source>
</evidence>
<dbReference type="PANTHER" id="PTHR34390">
    <property type="entry name" value="UPF0442 PROTEIN YJJB-RELATED"/>
    <property type="match status" value="1"/>
</dbReference>
<feature type="transmembrane region" description="Helical" evidence="8">
    <location>
        <begin position="101"/>
        <end position="119"/>
    </location>
</feature>
<accession>A0A377J2S1</accession>
<sequence length="188" mass="21239">MLELYPHIQEVLYATSWHDSLIMEMLVDFVFAFIAGLGFAYGLNPLKRTIFWSALFAGLGYNIRFGLMQLPIVSFVGASFCASLCIGLLAIVVAKRVKAPIEVIVFPSLLPMFPGSYGYKSILSLLTFVQQRDDKARLDYLLLFFDNFTIMFSVSLALVAGVLIVFSIFYEQSFMMTRGLKKLSMRDH</sequence>
<evidence type="ECO:0000256" key="4">
    <source>
        <dbReference type="ARBA" id="ARBA00022692"/>
    </source>
</evidence>
<feature type="transmembrane region" description="Helical" evidence="8">
    <location>
        <begin position="73"/>
        <end position="94"/>
    </location>
</feature>
<dbReference type="Proteomes" id="UP000254841">
    <property type="component" value="Unassembled WGS sequence"/>
</dbReference>
<dbReference type="Pfam" id="PF12821">
    <property type="entry name" value="ThrE_2"/>
    <property type="match status" value="1"/>
</dbReference>
<dbReference type="GO" id="GO:0015744">
    <property type="term" value="P:succinate transport"/>
    <property type="evidence" value="ECO:0007669"/>
    <property type="project" value="TreeGrafter"/>
</dbReference>
<evidence type="ECO:0000256" key="1">
    <source>
        <dbReference type="ARBA" id="ARBA00004651"/>
    </source>
</evidence>
<dbReference type="RefSeq" id="WP_115011106.1">
    <property type="nucleotide sequence ID" value="NZ_UGHV01000001.1"/>
</dbReference>
<organism evidence="10 11">
    <name type="scientific">Helicobacter canis</name>
    <dbReference type="NCBI Taxonomy" id="29419"/>
    <lineage>
        <taxon>Bacteria</taxon>
        <taxon>Pseudomonadati</taxon>
        <taxon>Campylobacterota</taxon>
        <taxon>Epsilonproteobacteria</taxon>
        <taxon>Campylobacterales</taxon>
        <taxon>Helicobacteraceae</taxon>
        <taxon>Helicobacter</taxon>
    </lineage>
</organism>
<evidence type="ECO:0000256" key="3">
    <source>
        <dbReference type="ARBA" id="ARBA00022519"/>
    </source>
</evidence>
<evidence type="ECO:0000256" key="2">
    <source>
        <dbReference type="ARBA" id="ARBA00022475"/>
    </source>
</evidence>